<protein>
    <submittedName>
        <fullName evidence="1">Uncharacterized protein</fullName>
    </submittedName>
</protein>
<dbReference type="SUPFAM" id="SSF46458">
    <property type="entry name" value="Globin-like"/>
    <property type="match status" value="1"/>
</dbReference>
<dbReference type="InterPro" id="IPR009050">
    <property type="entry name" value="Globin-like_sf"/>
</dbReference>
<evidence type="ECO:0000313" key="2">
    <source>
        <dbReference type="Proteomes" id="UP000007799"/>
    </source>
</evidence>
<evidence type="ECO:0000313" key="1">
    <source>
        <dbReference type="EMBL" id="EGD75596.1"/>
    </source>
</evidence>
<dbReference type="InterPro" id="IPR012292">
    <property type="entry name" value="Globin/Proto"/>
</dbReference>
<dbReference type="EMBL" id="GL832972">
    <property type="protein sequence ID" value="EGD75596.1"/>
    <property type="molecule type" value="Genomic_DNA"/>
</dbReference>
<accession>F2UFM9</accession>
<dbReference type="GO" id="GO:0020037">
    <property type="term" value="F:heme binding"/>
    <property type="evidence" value="ECO:0007669"/>
    <property type="project" value="InterPro"/>
</dbReference>
<dbReference type="RefSeq" id="XP_004992053.1">
    <property type="nucleotide sequence ID" value="XM_004991996.1"/>
</dbReference>
<dbReference type="Gene3D" id="1.10.490.10">
    <property type="entry name" value="Globins"/>
    <property type="match status" value="1"/>
</dbReference>
<gene>
    <name evidence="1" type="ORF">PTSG_06664</name>
</gene>
<dbReference type="GO" id="GO:0019825">
    <property type="term" value="F:oxygen binding"/>
    <property type="evidence" value="ECO:0007669"/>
    <property type="project" value="InterPro"/>
</dbReference>
<dbReference type="AlphaFoldDB" id="F2UFM9"/>
<name>F2UFM9_SALR5</name>
<sequence length="189" mass="20913">MHATATTPSARPARALIHAASADKASDSTAKMPGQQVLVREQGGQGRPHFVPHDEMRLDMEQLKIALGSWTAVVELVPTWHEVFFAELFQAHPETERLLYSSDKSKSWNERHMARVGKSVGDVIKSLSNYDDVIEHLTTGEPHEQACCLTDGYVIGTGLGNTPRSLWLACGSTGFVHQRFSLDLGCWTW</sequence>
<dbReference type="GeneID" id="16072612"/>
<organism evidence="2">
    <name type="scientific">Salpingoeca rosetta (strain ATCC 50818 / BSB-021)</name>
    <dbReference type="NCBI Taxonomy" id="946362"/>
    <lineage>
        <taxon>Eukaryota</taxon>
        <taxon>Choanoflagellata</taxon>
        <taxon>Craspedida</taxon>
        <taxon>Salpingoecidae</taxon>
        <taxon>Salpingoeca</taxon>
    </lineage>
</organism>
<reference evidence="1" key="1">
    <citation type="submission" date="2009-08" db="EMBL/GenBank/DDBJ databases">
        <title>Annotation of Salpingoeca rosetta.</title>
        <authorList>
            <consortium name="The Broad Institute Genome Sequencing Platform"/>
            <person name="Russ C."/>
            <person name="Cuomo C."/>
            <person name="Burger G."/>
            <person name="Gray M.W."/>
            <person name="Holland P.W.H."/>
            <person name="King N."/>
            <person name="Lang F.B.F."/>
            <person name="Roger A.J."/>
            <person name="Ruiz-Trillo I."/>
            <person name="Young S.K."/>
            <person name="Zeng Q."/>
            <person name="Gargeya S."/>
            <person name="Alvarado L."/>
            <person name="Berlin A."/>
            <person name="Chapman S.B."/>
            <person name="Chen Z."/>
            <person name="Freedman E."/>
            <person name="Gellesch M."/>
            <person name="Goldberg J."/>
            <person name="Griggs A."/>
            <person name="Gujja S."/>
            <person name="Heilman E."/>
            <person name="Heiman D."/>
            <person name="Howarth C."/>
            <person name="Mehta T."/>
            <person name="Neiman D."/>
            <person name="Pearson M."/>
            <person name="Roberts A."/>
            <person name="Saif S."/>
            <person name="Shea T."/>
            <person name="Shenoy N."/>
            <person name="Sisk P."/>
            <person name="Stolte C."/>
            <person name="Sykes S."/>
            <person name="White J."/>
            <person name="Yandava C."/>
            <person name="Haas B."/>
            <person name="Nusbaum C."/>
            <person name="Birren B."/>
        </authorList>
    </citation>
    <scope>NUCLEOTIDE SEQUENCE [LARGE SCALE GENOMIC DNA]</scope>
    <source>
        <strain evidence="1">ATCC 50818</strain>
    </source>
</reference>
<dbReference type="Proteomes" id="UP000007799">
    <property type="component" value="Unassembled WGS sequence"/>
</dbReference>
<proteinExistence type="predicted"/>
<dbReference type="KEGG" id="sre:PTSG_06664"/>
<dbReference type="OrthoDB" id="436496at2759"/>
<keyword evidence="2" id="KW-1185">Reference proteome</keyword>